<evidence type="ECO:0000256" key="5">
    <source>
        <dbReference type="SAM" id="Phobius"/>
    </source>
</evidence>
<evidence type="ECO:0000313" key="7">
    <source>
        <dbReference type="EMBL" id="GGK06579.1"/>
    </source>
</evidence>
<keyword evidence="4 5" id="KW-0472">Membrane</keyword>
<evidence type="ECO:0000256" key="4">
    <source>
        <dbReference type="ARBA" id="ARBA00023136"/>
    </source>
</evidence>
<evidence type="ECO:0000256" key="3">
    <source>
        <dbReference type="ARBA" id="ARBA00022989"/>
    </source>
</evidence>
<dbReference type="Pfam" id="PF06305">
    <property type="entry name" value="LapA_dom"/>
    <property type="match status" value="1"/>
</dbReference>
<evidence type="ECO:0000256" key="2">
    <source>
        <dbReference type="ARBA" id="ARBA00022692"/>
    </source>
</evidence>
<keyword evidence="3 5" id="KW-1133">Transmembrane helix</keyword>
<name>A0ABQ2ED66_9GAMM</name>
<gene>
    <name evidence="7" type="ORF">GCM10011394_14730</name>
</gene>
<dbReference type="Proteomes" id="UP000599009">
    <property type="component" value="Unassembled WGS sequence"/>
</dbReference>
<keyword evidence="8" id="KW-1185">Reference proteome</keyword>
<organism evidence="7 8">
    <name type="scientific">Luteimonas terricola</name>
    <dbReference type="NCBI Taxonomy" id="645597"/>
    <lineage>
        <taxon>Bacteria</taxon>
        <taxon>Pseudomonadati</taxon>
        <taxon>Pseudomonadota</taxon>
        <taxon>Gammaproteobacteria</taxon>
        <taxon>Lysobacterales</taxon>
        <taxon>Lysobacteraceae</taxon>
        <taxon>Luteimonas</taxon>
    </lineage>
</organism>
<protein>
    <recommendedName>
        <fullName evidence="6">Lipopolysaccharide assembly protein A domain-containing protein</fullName>
    </recommendedName>
</protein>
<evidence type="ECO:0000313" key="8">
    <source>
        <dbReference type="Proteomes" id="UP000599009"/>
    </source>
</evidence>
<evidence type="ECO:0000259" key="6">
    <source>
        <dbReference type="Pfam" id="PF06305"/>
    </source>
</evidence>
<reference evidence="8" key="1">
    <citation type="journal article" date="2019" name="Int. J. Syst. Evol. Microbiol.">
        <title>The Global Catalogue of Microorganisms (GCM) 10K type strain sequencing project: providing services to taxonomists for standard genome sequencing and annotation.</title>
        <authorList>
            <consortium name="The Broad Institute Genomics Platform"/>
            <consortium name="The Broad Institute Genome Sequencing Center for Infectious Disease"/>
            <person name="Wu L."/>
            <person name="Ma J."/>
        </authorList>
    </citation>
    <scope>NUCLEOTIDE SEQUENCE [LARGE SCALE GENOMIC DNA]</scope>
    <source>
        <strain evidence="8">CGMCC 1.8985</strain>
    </source>
</reference>
<comment type="caution">
    <text evidence="7">The sequence shown here is derived from an EMBL/GenBank/DDBJ whole genome shotgun (WGS) entry which is preliminary data.</text>
</comment>
<dbReference type="EMBL" id="BMME01000001">
    <property type="protein sequence ID" value="GGK06579.1"/>
    <property type="molecule type" value="Genomic_DNA"/>
</dbReference>
<accession>A0ABQ2ED66</accession>
<feature type="domain" description="Lipopolysaccharide assembly protein A" evidence="6">
    <location>
        <begin position="22"/>
        <end position="77"/>
    </location>
</feature>
<keyword evidence="2 5" id="KW-0812">Transmembrane</keyword>
<evidence type="ECO:0000256" key="1">
    <source>
        <dbReference type="ARBA" id="ARBA00022475"/>
    </source>
</evidence>
<feature type="transmembrane region" description="Helical" evidence="5">
    <location>
        <begin position="44"/>
        <end position="67"/>
    </location>
</feature>
<sequence>MRPIRILIAMLCLVAGVAVGALNPQVVEVDLGLAILRPTLGLALLASLLLGAIAGGLAIMASVLLPLRQRRRLDAARPRATDAN</sequence>
<proteinExistence type="predicted"/>
<dbReference type="InterPro" id="IPR010445">
    <property type="entry name" value="LapA_dom"/>
</dbReference>
<dbReference type="RefSeq" id="WP_132986145.1">
    <property type="nucleotide sequence ID" value="NZ_BMME01000001.1"/>
</dbReference>
<keyword evidence="1" id="KW-1003">Cell membrane</keyword>